<evidence type="ECO:0000259" key="8">
    <source>
        <dbReference type="Pfam" id="PF17768"/>
    </source>
</evidence>
<comment type="similarity">
    <text evidence="1">Belongs to the RecJ family.</text>
</comment>
<dbReference type="PANTHER" id="PTHR30255:SF2">
    <property type="entry name" value="SINGLE-STRANDED-DNA-SPECIFIC EXONUCLEASE RECJ"/>
    <property type="match status" value="1"/>
</dbReference>
<comment type="caution">
    <text evidence="9">The sequence shown here is derived from an EMBL/GenBank/DDBJ whole genome shotgun (WGS) entry which is preliminary data.</text>
</comment>
<feature type="domain" description="RecJ OB" evidence="8">
    <location>
        <begin position="467"/>
        <end position="575"/>
    </location>
</feature>
<dbReference type="GO" id="GO:0006310">
    <property type="term" value="P:DNA recombination"/>
    <property type="evidence" value="ECO:0007669"/>
    <property type="project" value="InterPro"/>
</dbReference>
<evidence type="ECO:0000259" key="6">
    <source>
        <dbReference type="Pfam" id="PF01368"/>
    </source>
</evidence>
<dbReference type="GO" id="GO:0006281">
    <property type="term" value="P:DNA repair"/>
    <property type="evidence" value="ECO:0007669"/>
    <property type="project" value="InterPro"/>
</dbReference>
<gene>
    <name evidence="9" type="ORF">A2482_00065</name>
</gene>
<dbReference type="PANTHER" id="PTHR30255">
    <property type="entry name" value="SINGLE-STRANDED-DNA-SPECIFIC EXONUCLEASE RECJ"/>
    <property type="match status" value="1"/>
</dbReference>
<evidence type="ECO:0000313" key="9">
    <source>
        <dbReference type="EMBL" id="OGF35096.1"/>
    </source>
</evidence>
<reference evidence="9 10" key="1">
    <citation type="journal article" date="2016" name="Nat. Commun.">
        <title>Thousands of microbial genomes shed light on interconnected biogeochemical processes in an aquifer system.</title>
        <authorList>
            <person name="Anantharaman K."/>
            <person name="Brown C.T."/>
            <person name="Hug L.A."/>
            <person name="Sharon I."/>
            <person name="Castelle C.J."/>
            <person name="Probst A.J."/>
            <person name="Thomas B.C."/>
            <person name="Singh A."/>
            <person name="Wilkins M.J."/>
            <person name="Karaoz U."/>
            <person name="Brodie E.L."/>
            <person name="Williams K.H."/>
            <person name="Hubbard S.S."/>
            <person name="Banfield J.F."/>
        </authorList>
    </citation>
    <scope>NUCLEOTIDE SEQUENCE [LARGE SCALE GENOMIC DNA]</scope>
</reference>
<evidence type="ECO:0000313" key="10">
    <source>
        <dbReference type="Proteomes" id="UP000178656"/>
    </source>
</evidence>
<accession>A0A1F5T8S3</accession>
<dbReference type="EMBL" id="MFGM01000056">
    <property type="protein sequence ID" value="OGF35096.1"/>
    <property type="molecule type" value="Genomic_DNA"/>
</dbReference>
<evidence type="ECO:0000256" key="2">
    <source>
        <dbReference type="ARBA" id="ARBA00019841"/>
    </source>
</evidence>
<feature type="domain" description="DDH" evidence="6">
    <location>
        <begin position="76"/>
        <end position="211"/>
    </location>
</feature>
<dbReference type="Pfam" id="PF02272">
    <property type="entry name" value="DHHA1"/>
    <property type="match status" value="1"/>
</dbReference>
<keyword evidence="4" id="KW-0378">Hydrolase</keyword>
<dbReference type="Proteomes" id="UP000178656">
    <property type="component" value="Unassembled WGS sequence"/>
</dbReference>
<dbReference type="InterPro" id="IPR003156">
    <property type="entry name" value="DHHA1_dom"/>
</dbReference>
<evidence type="ECO:0000259" key="7">
    <source>
        <dbReference type="Pfam" id="PF02272"/>
    </source>
</evidence>
<dbReference type="InterPro" id="IPR001667">
    <property type="entry name" value="DDH_dom"/>
</dbReference>
<keyword evidence="5 9" id="KW-0269">Exonuclease</keyword>
<evidence type="ECO:0000256" key="4">
    <source>
        <dbReference type="ARBA" id="ARBA00022801"/>
    </source>
</evidence>
<dbReference type="InterPro" id="IPR038763">
    <property type="entry name" value="DHH_sf"/>
</dbReference>
<evidence type="ECO:0000256" key="1">
    <source>
        <dbReference type="ARBA" id="ARBA00005915"/>
    </source>
</evidence>
<sequence length="579" mass="63928">MKKWNVRPNAPLAFLAELKTLPPLVAQLLYNREQKSQFEIDAFLRPEYGNAHNPFLFVEMKKAVERIWLAIERNEKVLIHGDYDADGVTSAAVLFKTLKVLGADANVFIPHREHDGYGINPNNLNNFIVQGVKLFITVDCGVSNAAEIDVLNAAGVDVIVTDHHEPPPELPRAFAILDPKVVNSGYPFPFLSGAGVAFKLAQALLRGERQVQSPELKVKSLELQKYGGGEGFEKWLLDIVAVGTVADVVPLIGENRILAKWGLVVLEKTRNVGLQKLLEIIGNKKLDAYTIGFQIAPRLNAAGRMKHADAAFNLLVEEDETRASQLAADLQKNNSDRQRAIETALTSAKAKITDRLQEKVFFLFEEGWPPGLIGLIAGKLCDELSRPVIAMTLCNGKVVGSGRSVDGFNITQGLQAVCQHFARFGGHAGACGFTLNSLEIKESFEIDLQNYAVGLLSQLDLTPTLSIDAELRLSDATFDLLNHLQGFEPHGEGNEKPLFLIKNLQIVSADAIGGELTHLRLRVKQDPPMVYKMLWFGHAKEWLPQIRVGDAVDAVCEVGVNEWNGNREVEFRIVDLRKS</sequence>
<dbReference type="GO" id="GO:0008409">
    <property type="term" value="F:5'-3' exonuclease activity"/>
    <property type="evidence" value="ECO:0007669"/>
    <property type="project" value="InterPro"/>
</dbReference>
<dbReference type="Gene3D" id="2.40.50.460">
    <property type="match status" value="1"/>
</dbReference>
<organism evidence="9 10">
    <name type="scientific">Candidatus Falkowbacteria bacterium RIFOXYC2_FULL_48_21</name>
    <dbReference type="NCBI Taxonomy" id="1798005"/>
    <lineage>
        <taxon>Bacteria</taxon>
        <taxon>Candidatus Falkowiibacteriota</taxon>
    </lineage>
</organism>
<evidence type="ECO:0000256" key="5">
    <source>
        <dbReference type="ARBA" id="ARBA00022839"/>
    </source>
</evidence>
<proteinExistence type="inferred from homology"/>
<dbReference type="InterPro" id="IPR041122">
    <property type="entry name" value="RecJ_OB"/>
</dbReference>
<dbReference type="Pfam" id="PF17768">
    <property type="entry name" value="RecJ_OB"/>
    <property type="match status" value="1"/>
</dbReference>
<protein>
    <recommendedName>
        <fullName evidence="2">Single-stranded-DNA-specific exonuclease RecJ</fullName>
    </recommendedName>
</protein>
<keyword evidence="3" id="KW-0540">Nuclease</keyword>
<dbReference type="GO" id="GO:0003676">
    <property type="term" value="F:nucleic acid binding"/>
    <property type="evidence" value="ECO:0007669"/>
    <property type="project" value="InterPro"/>
</dbReference>
<dbReference type="SUPFAM" id="SSF64182">
    <property type="entry name" value="DHH phosphoesterases"/>
    <property type="match status" value="1"/>
</dbReference>
<name>A0A1F5T8S3_9BACT</name>
<evidence type="ECO:0000256" key="3">
    <source>
        <dbReference type="ARBA" id="ARBA00022722"/>
    </source>
</evidence>
<dbReference type="AlphaFoldDB" id="A0A1F5T8S3"/>
<dbReference type="NCBIfam" id="TIGR00644">
    <property type="entry name" value="recJ"/>
    <property type="match status" value="1"/>
</dbReference>
<dbReference type="Gene3D" id="3.90.1640.30">
    <property type="match status" value="1"/>
</dbReference>
<dbReference type="InterPro" id="IPR051673">
    <property type="entry name" value="SSDNA_exonuclease_RecJ"/>
</dbReference>
<feature type="domain" description="DHHA1" evidence="7">
    <location>
        <begin position="359"/>
        <end position="441"/>
    </location>
</feature>
<dbReference type="Pfam" id="PF01368">
    <property type="entry name" value="DHH"/>
    <property type="match status" value="1"/>
</dbReference>
<dbReference type="InterPro" id="IPR004610">
    <property type="entry name" value="RecJ"/>
</dbReference>